<reference evidence="13" key="1">
    <citation type="submission" date="2016-05" db="EMBL/GenBank/DDBJ databases">
        <title>Smart mitochondrial genome of Oniscidea (terrestrial crustacea).</title>
        <authorList>
            <person name="Marcade I."/>
            <person name="Quevarec L."/>
            <person name="Badawi M."/>
            <person name="Delaunay C."/>
            <person name="Lesobre J."/>
        </authorList>
    </citation>
    <scope>NUCLEOTIDE SEQUENCE</scope>
</reference>
<comment type="subcellular location">
    <subcellularLocation>
        <location evidence="10">Mitochondrion inner membrane</location>
        <topology evidence="10">Multi-pass membrane protein</topology>
    </subcellularLocation>
    <subcellularLocation>
        <location evidence="2">Mitochondrion membrane</location>
        <topology evidence="2">Multi-pass membrane protein</topology>
    </subcellularLocation>
</comment>
<evidence type="ECO:0000256" key="9">
    <source>
        <dbReference type="ARBA" id="ARBA00023136"/>
    </source>
</evidence>
<dbReference type="EMBL" id="KX289582">
    <property type="protein sequence ID" value="APU89536.1"/>
    <property type="molecule type" value="Genomic_DNA"/>
</dbReference>
<proteinExistence type="inferred from homology"/>
<protein>
    <recommendedName>
        <fullName evidence="4 11">NADH-ubiquinone oxidoreductase chain 1</fullName>
        <ecNumber evidence="11">7.1.1.2</ecNumber>
    </recommendedName>
</protein>
<comment type="function">
    <text evidence="1">Core subunit of the mitochondrial membrane respiratory chain NADH dehydrogenase (Complex I) that is believed to belong to the minimal assembly required for catalysis. Complex I functions in the transfer of electrons from NADH to the respiratory chain. The immediate electron acceptor for the enzyme is believed to be ubiquinone.</text>
</comment>
<evidence type="ECO:0000256" key="6">
    <source>
        <dbReference type="ARBA" id="ARBA00022692"/>
    </source>
</evidence>
<comment type="catalytic activity">
    <reaction evidence="11">
        <text>a ubiquinone + NADH + 5 H(+)(in) = a ubiquinol + NAD(+) + 4 H(+)(out)</text>
        <dbReference type="Rhea" id="RHEA:29091"/>
        <dbReference type="Rhea" id="RHEA-COMP:9565"/>
        <dbReference type="Rhea" id="RHEA-COMP:9566"/>
        <dbReference type="ChEBI" id="CHEBI:15378"/>
        <dbReference type="ChEBI" id="CHEBI:16389"/>
        <dbReference type="ChEBI" id="CHEBI:17976"/>
        <dbReference type="ChEBI" id="CHEBI:57540"/>
        <dbReference type="ChEBI" id="CHEBI:57945"/>
        <dbReference type="EC" id="7.1.1.2"/>
    </reaction>
</comment>
<evidence type="ECO:0000256" key="3">
    <source>
        <dbReference type="ARBA" id="ARBA00010535"/>
    </source>
</evidence>
<evidence type="ECO:0000256" key="5">
    <source>
        <dbReference type="ARBA" id="ARBA00022448"/>
    </source>
</evidence>
<feature type="transmembrane region" description="Helical" evidence="12">
    <location>
        <begin position="287"/>
        <end position="306"/>
    </location>
</feature>
<feature type="transmembrane region" description="Helical" evidence="12">
    <location>
        <begin position="71"/>
        <end position="91"/>
    </location>
</feature>
<keyword evidence="7 12" id="KW-1133">Transmembrane helix</keyword>
<dbReference type="PANTHER" id="PTHR11432">
    <property type="entry name" value="NADH DEHYDROGENASE SUBUNIT 1"/>
    <property type="match status" value="1"/>
</dbReference>
<dbReference type="EC" id="7.1.1.2" evidence="11"/>
<evidence type="ECO:0000256" key="12">
    <source>
        <dbReference type="SAM" id="Phobius"/>
    </source>
</evidence>
<dbReference type="GO" id="GO:0003954">
    <property type="term" value="F:NADH dehydrogenase activity"/>
    <property type="evidence" value="ECO:0007669"/>
    <property type="project" value="TreeGrafter"/>
</dbReference>
<dbReference type="GO" id="GO:0008137">
    <property type="term" value="F:NADH dehydrogenase (ubiquinone) activity"/>
    <property type="evidence" value="ECO:0007669"/>
    <property type="project" value="UniProtKB-EC"/>
</dbReference>
<dbReference type="PANTHER" id="PTHR11432:SF3">
    <property type="entry name" value="NADH-UBIQUINONE OXIDOREDUCTASE CHAIN 1"/>
    <property type="match status" value="1"/>
</dbReference>
<feature type="transmembrane region" description="Helical" evidence="12">
    <location>
        <begin position="137"/>
        <end position="160"/>
    </location>
</feature>
<organism evidence="13">
    <name type="scientific">Porcellio dilatatus dilatatus</name>
    <dbReference type="NCBI Taxonomy" id="96810"/>
    <lineage>
        <taxon>Eukaryota</taxon>
        <taxon>Metazoa</taxon>
        <taxon>Ecdysozoa</taxon>
        <taxon>Arthropoda</taxon>
        <taxon>Crustacea</taxon>
        <taxon>Multicrustacea</taxon>
        <taxon>Malacostraca</taxon>
        <taxon>Eumalacostraca</taxon>
        <taxon>Peracarida</taxon>
        <taxon>Isopoda</taxon>
        <taxon>Oniscidea</taxon>
        <taxon>Crinocheta</taxon>
        <taxon>Porcellionidae</taxon>
        <taxon>Porcellio</taxon>
    </lineage>
</organism>
<dbReference type="GO" id="GO:0009060">
    <property type="term" value="P:aerobic respiration"/>
    <property type="evidence" value="ECO:0007669"/>
    <property type="project" value="TreeGrafter"/>
</dbReference>
<keyword evidence="8 11" id="KW-0830">Ubiquinone</keyword>
<evidence type="ECO:0000256" key="11">
    <source>
        <dbReference type="RuleBase" id="RU000473"/>
    </source>
</evidence>
<evidence type="ECO:0000256" key="4">
    <source>
        <dbReference type="ARBA" id="ARBA00021009"/>
    </source>
</evidence>
<feature type="transmembrane region" description="Helical" evidence="12">
    <location>
        <begin position="249"/>
        <end position="267"/>
    </location>
</feature>
<evidence type="ECO:0000313" key="13">
    <source>
        <dbReference type="EMBL" id="APU89536.1"/>
    </source>
</evidence>
<keyword evidence="9 12" id="KW-0472">Membrane</keyword>
<dbReference type="Pfam" id="PF00146">
    <property type="entry name" value="NADHdh"/>
    <property type="match status" value="1"/>
</dbReference>
<feature type="transmembrane region" description="Helical" evidence="12">
    <location>
        <begin position="166"/>
        <end position="187"/>
    </location>
</feature>
<evidence type="ECO:0000256" key="1">
    <source>
        <dbReference type="ARBA" id="ARBA00003257"/>
    </source>
</evidence>
<comment type="similarity">
    <text evidence="3 10">Belongs to the complex I subunit 1 family.</text>
</comment>
<sequence>MLSILLKMTILLISVLLGVAFLTLFERKVLSYIQKRKGPNKMGFKGLLQPFSDAIKLLLKEPVLLTLPYQLIYFLSPVLVLLVSLVLWISFPSTLGSFEISLPIIFILCCLSMGVYPTLGAGWASNSKYAMLGSLRAAAQTISYEVSFAIIILSPIVLAACYSSTLLLWVFNWPVILLSPLIAFLWLSSALAETNRTPFDFAEGESELVSGFNTEYSASGFVLFFLAEYSSILFMSLLFSVLFINPMDLTLLLALWTLTSAYLFLWARGTLPRLRYDKLMNLTWKTFLPISLSYLMFFSSLMAGVYL</sequence>
<keyword evidence="11 13" id="KW-0496">Mitochondrion</keyword>
<dbReference type="PROSITE" id="PS00668">
    <property type="entry name" value="COMPLEX1_ND1_2"/>
    <property type="match status" value="1"/>
</dbReference>
<dbReference type="GO" id="GO:0005743">
    <property type="term" value="C:mitochondrial inner membrane"/>
    <property type="evidence" value="ECO:0007669"/>
    <property type="project" value="UniProtKB-SubCell"/>
</dbReference>
<dbReference type="InterPro" id="IPR018086">
    <property type="entry name" value="NADH_UbQ_OxRdtase_su1_CS"/>
</dbReference>
<evidence type="ECO:0000256" key="10">
    <source>
        <dbReference type="RuleBase" id="RU000471"/>
    </source>
</evidence>
<dbReference type="PROSITE" id="PS00667">
    <property type="entry name" value="COMPLEX1_ND1_1"/>
    <property type="match status" value="1"/>
</dbReference>
<gene>
    <name evidence="13" type="primary">nad1</name>
</gene>
<keyword evidence="10" id="KW-0520">NAD</keyword>
<feature type="transmembrane region" description="Helical" evidence="12">
    <location>
        <begin position="221"/>
        <end position="243"/>
    </location>
</feature>
<geneLocation type="mitochondrion" evidence="13"/>
<keyword evidence="6 10" id="KW-0812">Transmembrane</keyword>
<evidence type="ECO:0000256" key="7">
    <source>
        <dbReference type="ARBA" id="ARBA00022989"/>
    </source>
</evidence>
<evidence type="ECO:0000256" key="2">
    <source>
        <dbReference type="ARBA" id="ARBA00004225"/>
    </source>
</evidence>
<dbReference type="InterPro" id="IPR001694">
    <property type="entry name" value="NADH_UbQ_OxRdtase_su1/FPO"/>
</dbReference>
<keyword evidence="5" id="KW-0813">Transport</keyword>
<evidence type="ECO:0000256" key="8">
    <source>
        <dbReference type="ARBA" id="ARBA00023075"/>
    </source>
</evidence>
<dbReference type="AlphaFoldDB" id="A0A1P8DKG9"/>
<name>A0A1P8DKG9_PORDI</name>
<dbReference type="HAMAP" id="MF_01350">
    <property type="entry name" value="NDH1_NuoH"/>
    <property type="match status" value="1"/>
</dbReference>
<feature type="transmembrane region" description="Helical" evidence="12">
    <location>
        <begin position="103"/>
        <end position="125"/>
    </location>
</feature>
<accession>A0A1P8DKG9</accession>
<feature type="transmembrane region" description="Helical" evidence="12">
    <location>
        <begin position="6"/>
        <end position="25"/>
    </location>
</feature>